<sequence>MIFVSILLGLFLLYLFILMPRYTKKKNWEQLSTFNYAHRGLHNDRLPENTLEAYQKAIDHGYGFEFDVQHTKDNILVVMHDFSLKRACGLDKLVSELTYDEIKELTVFGSEYHIPLFTDVLKLADGKVPLVIEIKQNSQDCTTCELVSKYLDSYHGSFCVESFHPSAVKWFRDHRPDWIRGQLSADFSKDDTKSAWLSLLLENLCFNIMTRPDFVAYCVEDIHKFSFRIYRDLLKGNTALWTIRDQKTFTRYKSSHGVLIFENFII</sequence>
<dbReference type="PANTHER" id="PTHR46211:SF1">
    <property type="entry name" value="GLYCEROPHOSPHODIESTER PHOSPHODIESTERASE, CYTOPLASMIC"/>
    <property type="match status" value="1"/>
</dbReference>
<dbReference type="Gene3D" id="3.20.20.190">
    <property type="entry name" value="Phosphatidylinositol (PI) phosphodiesterase"/>
    <property type="match status" value="1"/>
</dbReference>
<dbReference type="InterPro" id="IPR017946">
    <property type="entry name" value="PLC-like_Pdiesterase_TIM-brl"/>
</dbReference>
<dbReference type="GO" id="GO:0008081">
    <property type="term" value="F:phosphoric diester hydrolase activity"/>
    <property type="evidence" value="ECO:0007669"/>
    <property type="project" value="InterPro"/>
</dbReference>
<comment type="caution">
    <text evidence="2">The sequence shown here is derived from an EMBL/GenBank/DDBJ whole genome shotgun (WGS) entry which is preliminary data.</text>
</comment>
<feature type="domain" description="GP-PDE" evidence="1">
    <location>
        <begin position="33"/>
        <end position="266"/>
    </location>
</feature>
<reference evidence="2" key="1">
    <citation type="submission" date="2019-08" db="EMBL/GenBank/DDBJ databases">
        <authorList>
            <person name="Kucharzyk K."/>
            <person name="Murdoch R.W."/>
            <person name="Higgins S."/>
            <person name="Loffler F."/>
        </authorList>
    </citation>
    <scope>NUCLEOTIDE SEQUENCE</scope>
</reference>
<proteinExistence type="predicted"/>
<dbReference type="PROSITE" id="PS51704">
    <property type="entry name" value="GP_PDE"/>
    <property type="match status" value="1"/>
</dbReference>
<dbReference type="Pfam" id="PF03009">
    <property type="entry name" value="GDPD"/>
    <property type="match status" value="1"/>
</dbReference>
<dbReference type="AlphaFoldDB" id="A0A645CLC1"/>
<protein>
    <recommendedName>
        <fullName evidence="1">GP-PDE domain-containing protein</fullName>
    </recommendedName>
</protein>
<dbReference type="GO" id="GO:0006629">
    <property type="term" value="P:lipid metabolic process"/>
    <property type="evidence" value="ECO:0007669"/>
    <property type="project" value="InterPro"/>
</dbReference>
<name>A0A645CLC1_9ZZZZ</name>
<evidence type="ECO:0000313" key="2">
    <source>
        <dbReference type="EMBL" id="MPM77776.1"/>
    </source>
</evidence>
<accession>A0A645CLC1</accession>
<dbReference type="EMBL" id="VSSQ01028168">
    <property type="protein sequence ID" value="MPM77776.1"/>
    <property type="molecule type" value="Genomic_DNA"/>
</dbReference>
<gene>
    <name evidence="2" type="ORF">SDC9_124784</name>
</gene>
<dbReference type="PANTHER" id="PTHR46211">
    <property type="entry name" value="GLYCEROPHOSPHORYL DIESTER PHOSPHODIESTERASE"/>
    <property type="match status" value="1"/>
</dbReference>
<dbReference type="SUPFAM" id="SSF51695">
    <property type="entry name" value="PLC-like phosphodiesterases"/>
    <property type="match status" value="1"/>
</dbReference>
<dbReference type="InterPro" id="IPR030395">
    <property type="entry name" value="GP_PDE_dom"/>
</dbReference>
<organism evidence="2">
    <name type="scientific">bioreactor metagenome</name>
    <dbReference type="NCBI Taxonomy" id="1076179"/>
    <lineage>
        <taxon>unclassified sequences</taxon>
        <taxon>metagenomes</taxon>
        <taxon>ecological metagenomes</taxon>
    </lineage>
</organism>
<evidence type="ECO:0000259" key="1">
    <source>
        <dbReference type="PROSITE" id="PS51704"/>
    </source>
</evidence>